<gene>
    <name evidence="2" type="ORF">AUC31_11510</name>
</gene>
<sequence length="292" mass="32310">MKKAAMLMFAMSLMLAFSHAGNAQASGDAPDTRATWLWNPWMFVEDEGAVLAFLENKNINKVYVQIDRDIPKNTYRSFVTQAHARGIAVFALDGAPAWVAPKGYTNQNMLMNWLGNYQSGSTEQADFDGIHLDVEPYLYSGWNSKRAATVKSYQSLLQRAAVSSAQLNLPLEADMPFWFDEIPYKNTFGSGVLAEWVIANTDGVTLMAYRDSAPMIIEIVKNEIAMAEKYGKHVVVGVETGVTDEGSIITFAEEGEAFMNLQLAEVAAHYSAYPAYEGIAIHHVGSWMTLKP</sequence>
<feature type="chain" id="PRO_5006831735" evidence="1">
    <location>
        <begin position="26"/>
        <end position="292"/>
    </location>
</feature>
<evidence type="ECO:0000313" key="2">
    <source>
        <dbReference type="EMBL" id="ALS77063.1"/>
    </source>
</evidence>
<name>A0A0U2PF12_9BACL</name>
<dbReference type="OrthoDB" id="7054537at2"/>
<dbReference type="EMBL" id="CP013659">
    <property type="protein sequence ID" value="ALS77063.1"/>
    <property type="molecule type" value="Genomic_DNA"/>
</dbReference>
<dbReference type="KEGG" id="prt:AUC31_11510"/>
<protein>
    <submittedName>
        <fullName evidence="2">Amidase</fullName>
    </submittedName>
</protein>
<dbReference type="STRING" id="200991.AUC31_11510"/>
<dbReference type="Proteomes" id="UP000067683">
    <property type="component" value="Chromosome"/>
</dbReference>
<keyword evidence="3" id="KW-1185">Reference proteome</keyword>
<evidence type="ECO:0000256" key="1">
    <source>
        <dbReference type="SAM" id="SignalP"/>
    </source>
</evidence>
<dbReference type="AlphaFoldDB" id="A0A0U2PF12"/>
<accession>A0A0U2PF12</accession>
<keyword evidence="1" id="KW-0732">Signal</keyword>
<feature type="signal peptide" evidence="1">
    <location>
        <begin position="1"/>
        <end position="25"/>
    </location>
</feature>
<organism evidence="2 3">
    <name type="scientific">Planococcus rifietoensis</name>
    <dbReference type="NCBI Taxonomy" id="200991"/>
    <lineage>
        <taxon>Bacteria</taxon>
        <taxon>Bacillati</taxon>
        <taxon>Bacillota</taxon>
        <taxon>Bacilli</taxon>
        <taxon>Bacillales</taxon>
        <taxon>Caryophanaceae</taxon>
        <taxon>Planococcus</taxon>
    </lineage>
</organism>
<reference evidence="2" key="1">
    <citation type="submission" date="2016-01" db="EMBL/GenBank/DDBJ databases">
        <title>Complete genome of Planococcus rifietoensis type strain M8.</title>
        <authorList>
            <person name="See-Too W.S."/>
        </authorList>
    </citation>
    <scope>NUCLEOTIDE SEQUENCE [LARGE SCALE GENOMIC DNA]</scope>
    <source>
        <strain evidence="2">M8</strain>
    </source>
</reference>
<proteinExistence type="predicted"/>
<evidence type="ECO:0000313" key="3">
    <source>
        <dbReference type="Proteomes" id="UP000067683"/>
    </source>
</evidence>